<evidence type="ECO:0000256" key="1">
    <source>
        <dbReference type="ARBA" id="ARBA00004141"/>
    </source>
</evidence>
<dbReference type="SUPFAM" id="SSF81338">
    <property type="entry name" value="Aquaporin-like"/>
    <property type="match status" value="1"/>
</dbReference>
<evidence type="ECO:0000256" key="7">
    <source>
        <dbReference type="SAM" id="Phobius"/>
    </source>
</evidence>
<keyword evidence="4 7" id="KW-1133">Transmembrane helix</keyword>
<name>A0AAV2TG00_CALDB</name>
<keyword evidence="6" id="KW-0813">Transport</keyword>
<feature type="transmembrane region" description="Helical" evidence="7">
    <location>
        <begin position="224"/>
        <end position="246"/>
    </location>
</feature>
<dbReference type="Pfam" id="PF00230">
    <property type="entry name" value="MIP"/>
    <property type="match status" value="1"/>
</dbReference>
<evidence type="ECO:0000313" key="8">
    <source>
        <dbReference type="EMBL" id="CAL5135408.1"/>
    </source>
</evidence>
<evidence type="ECO:0000313" key="9">
    <source>
        <dbReference type="Proteomes" id="UP001497525"/>
    </source>
</evidence>
<feature type="transmembrane region" description="Helical" evidence="7">
    <location>
        <begin position="175"/>
        <end position="199"/>
    </location>
</feature>
<dbReference type="PANTHER" id="PTHR19139">
    <property type="entry name" value="AQUAPORIN TRANSPORTER"/>
    <property type="match status" value="1"/>
</dbReference>
<gene>
    <name evidence="8" type="ORF">CDAUBV1_LOCUS9556</name>
</gene>
<accession>A0AAV2TG00</accession>
<evidence type="ECO:0008006" key="10">
    <source>
        <dbReference type="Google" id="ProtNLM"/>
    </source>
</evidence>
<dbReference type="GO" id="GO:0005886">
    <property type="term" value="C:plasma membrane"/>
    <property type="evidence" value="ECO:0007669"/>
    <property type="project" value="TreeGrafter"/>
</dbReference>
<comment type="similarity">
    <text evidence="2 6">Belongs to the MIP/aquaporin (TC 1.A.8) family.</text>
</comment>
<dbReference type="InterPro" id="IPR034294">
    <property type="entry name" value="Aquaporin_transptr"/>
</dbReference>
<dbReference type="EMBL" id="CAXLJL010000267">
    <property type="protein sequence ID" value="CAL5135408.1"/>
    <property type="molecule type" value="Genomic_DNA"/>
</dbReference>
<dbReference type="InterPro" id="IPR023271">
    <property type="entry name" value="Aquaporin-like"/>
</dbReference>
<dbReference type="PANTHER" id="PTHR19139:SF199">
    <property type="entry name" value="MIP17260P"/>
    <property type="match status" value="1"/>
</dbReference>
<proteinExistence type="inferred from homology"/>
<keyword evidence="5 7" id="KW-0472">Membrane</keyword>
<evidence type="ECO:0000256" key="5">
    <source>
        <dbReference type="ARBA" id="ARBA00023136"/>
    </source>
</evidence>
<dbReference type="Gene3D" id="1.20.1080.10">
    <property type="entry name" value="Glycerol uptake facilitator protein"/>
    <property type="match status" value="1"/>
</dbReference>
<keyword evidence="3 6" id="KW-0812">Transmembrane</keyword>
<feature type="transmembrane region" description="Helical" evidence="7">
    <location>
        <begin position="144"/>
        <end position="163"/>
    </location>
</feature>
<dbReference type="Proteomes" id="UP001497525">
    <property type="component" value="Unassembled WGS sequence"/>
</dbReference>
<dbReference type="GO" id="GO:0015250">
    <property type="term" value="F:water channel activity"/>
    <property type="evidence" value="ECO:0007669"/>
    <property type="project" value="TreeGrafter"/>
</dbReference>
<sequence length="283" mass="31314">MSEYPLTRYELRPPMNEVPRCNAYIARFMVRLFFCEMFGVAMLSFPLTVYTGLKEFTESLSTMVSLAYGVAAWTFGHLSGAQIHTGVTLTLLFTRRITYPYAIVSIVAQLVGAIFGSGMAIVITDKYPNSTTHYGLAKLPEGSSAWQAFLMETIAVIIILLMALSALDESRRGPFACGCTIAYPFMFAMSVVFTAPMIAEHSGIGLNPAMMLGAAIVNNYYKDVWIYIVAPIVGCLIAAIIYDMLLSNAASTARIRHWFTDPNFDRHTNYKVLDGEAPDDKIE</sequence>
<comment type="subcellular location">
    <subcellularLocation>
        <location evidence="1">Membrane</location>
        <topology evidence="1">Multi-pass membrane protein</topology>
    </subcellularLocation>
</comment>
<evidence type="ECO:0000256" key="4">
    <source>
        <dbReference type="ARBA" id="ARBA00022989"/>
    </source>
</evidence>
<protein>
    <recommendedName>
        <fullName evidence="10">Aquaporin</fullName>
    </recommendedName>
</protein>
<evidence type="ECO:0000256" key="2">
    <source>
        <dbReference type="ARBA" id="ARBA00006175"/>
    </source>
</evidence>
<dbReference type="InterPro" id="IPR000425">
    <property type="entry name" value="MIP"/>
</dbReference>
<dbReference type="PRINTS" id="PR00783">
    <property type="entry name" value="MINTRINSICP"/>
</dbReference>
<feature type="transmembrane region" description="Helical" evidence="7">
    <location>
        <begin position="28"/>
        <end position="50"/>
    </location>
</feature>
<evidence type="ECO:0000256" key="3">
    <source>
        <dbReference type="ARBA" id="ARBA00022692"/>
    </source>
</evidence>
<evidence type="ECO:0000256" key="6">
    <source>
        <dbReference type="RuleBase" id="RU000477"/>
    </source>
</evidence>
<dbReference type="AlphaFoldDB" id="A0AAV2TG00"/>
<feature type="transmembrane region" description="Helical" evidence="7">
    <location>
        <begin position="70"/>
        <end position="94"/>
    </location>
</feature>
<feature type="transmembrane region" description="Helical" evidence="7">
    <location>
        <begin position="101"/>
        <end position="124"/>
    </location>
</feature>
<comment type="caution">
    <text evidence="8">The sequence shown here is derived from an EMBL/GenBank/DDBJ whole genome shotgun (WGS) entry which is preliminary data.</text>
</comment>
<organism evidence="8 9">
    <name type="scientific">Calicophoron daubneyi</name>
    <name type="common">Rumen fluke</name>
    <name type="synonym">Paramphistomum daubneyi</name>
    <dbReference type="NCBI Taxonomy" id="300641"/>
    <lineage>
        <taxon>Eukaryota</taxon>
        <taxon>Metazoa</taxon>
        <taxon>Spiralia</taxon>
        <taxon>Lophotrochozoa</taxon>
        <taxon>Platyhelminthes</taxon>
        <taxon>Trematoda</taxon>
        <taxon>Digenea</taxon>
        <taxon>Plagiorchiida</taxon>
        <taxon>Pronocephalata</taxon>
        <taxon>Paramphistomoidea</taxon>
        <taxon>Paramphistomidae</taxon>
        <taxon>Calicophoron</taxon>
    </lineage>
</organism>
<reference evidence="8" key="1">
    <citation type="submission" date="2024-06" db="EMBL/GenBank/DDBJ databases">
        <authorList>
            <person name="Liu X."/>
            <person name="Lenzi L."/>
            <person name="Haldenby T S."/>
            <person name="Uol C."/>
        </authorList>
    </citation>
    <scope>NUCLEOTIDE SEQUENCE</scope>
</reference>